<evidence type="ECO:0000313" key="1">
    <source>
        <dbReference type="EMBL" id="OBQ45843.1"/>
    </source>
</evidence>
<evidence type="ECO:0000313" key="2">
    <source>
        <dbReference type="Proteomes" id="UP000091979"/>
    </source>
</evidence>
<dbReference type="GO" id="GO:0005829">
    <property type="term" value="C:cytosol"/>
    <property type="evidence" value="ECO:0007669"/>
    <property type="project" value="TreeGrafter"/>
</dbReference>
<gene>
    <name evidence="1" type="ORF">SP90_15820</name>
</gene>
<name>A0A1B7X8Z0_9BACT</name>
<dbReference type="InterPro" id="IPR052341">
    <property type="entry name" value="LOG_family_nucleotidases"/>
</dbReference>
<dbReference type="PATRIC" id="fig|1560234.3.peg.2461"/>
<dbReference type="PANTHER" id="PTHR43393">
    <property type="entry name" value="CYTOKININ RIBOSIDE 5'-MONOPHOSPHATE PHOSPHORIBOHYDROLASE"/>
    <property type="match status" value="1"/>
</dbReference>
<keyword evidence="2" id="KW-1185">Reference proteome</keyword>
<proteinExistence type="predicted"/>
<dbReference type="SUPFAM" id="SSF102405">
    <property type="entry name" value="MCP/YpsA-like"/>
    <property type="match status" value="1"/>
</dbReference>
<evidence type="ECO:0008006" key="3">
    <source>
        <dbReference type="Google" id="ProtNLM"/>
    </source>
</evidence>
<sequence>MHKHRTRIAIIGAGTCSELAGKTAYEVGLLLAQNGYDIVCGGLGGVMEAACKGCNAGNGISIGILPETELAAANPFVTIPVATGLGNMRNALVIGNAAAAIAVDGEWGTLSEIALAMKTGKTVISIGRWNDLDGVIPVASAEEAIATVLRLFPTHSERN</sequence>
<dbReference type="STRING" id="1560234.SP90_15820"/>
<dbReference type="EMBL" id="JXMS01000038">
    <property type="protein sequence ID" value="OBQ45843.1"/>
    <property type="molecule type" value="Genomic_DNA"/>
</dbReference>
<dbReference type="NCBIfam" id="TIGR00725">
    <property type="entry name" value="TIGR00725 family protein"/>
    <property type="match status" value="1"/>
</dbReference>
<comment type="caution">
    <text evidence="1">The sequence shown here is derived from an EMBL/GenBank/DDBJ whole genome shotgun (WGS) entry which is preliminary data.</text>
</comment>
<dbReference type="AlphaFoldDB" id="A0A1B7X8Z0"/>
<dbReference type="PANTHER" id="PTHR43393:SF3">
    <property type="entry name" value="LYSINE DECARBOXYLASE-LIKE PROTEIN"/>
    <property type="match status" value="1"/>
</dbReference>
<reference evidence="1 2" key="1">
    <citation type="submission" date="2015-01" db="EMBL/GenBank/DDBJ databases">
        <title>Desulfovibrio sp. JC271 draft genome sequence.</title>
        <authorList>
            <person name="Shivani Y."/>
            <person name="Subhash Y."/>
            <person name="Sasikala C."/>
            <person name="Ramana C.V."/>
        </authorList>
    </citation>
    <scope>NUCLEOTIDE SEQUENCE [LARGE SCALE GENOMIC DNA]</scope>
    <source>
        <strain evidence="1 2">JC271</strain>
    </source>
</reference>
<dbReference type="OrthoDB" id="9794039at2"/>
<dbReference type="InterPro" id="IPR041164">
    <property type="entry name" value="LDcluster4"/>
</dbReference>
<protein>
    <recommendedName>
        <fullName evidence="3">TIGR00725 family protein</fullName>
    </recommendedName>
</protein>
<dbReference type="RefSeq" id="WP_066858610.1">
    <property type="nucleotide sequence ID" value="NZ_JXMS01000038.1"/>
</dbReference>
<dbReference type="Gene3D" id="3.40.50.450">
    <property type="match status" value="1"/>
</dbReference>
<organism evidence="1 2">
    <name type="scientific">Halodesulfovibrio spirochaetisodalis</name>
    <dbReference type="NCBI Taxonomy" id="1560234"/>
    <lineage>
        <taxon>Bacteria</taxon>
        <taxon>Pseudomonadati</taxon>
        <taxon>Thermodesulfobacteriota</taxon>
        <taxon>Desulfovibrionia</taxon>
        <taxon>Desulfovibrionales</taxon>
        <taxon>Desulfovibrionaceae</taxon>
        <taxon>Halodesulfovibrio</taxon>
    </lineage>
</organism>
<dbReference type="Pfam" id="PF18306">
    <property type="entry name" value="LDcluster4"/>
    <property type="match status" value="1"/>
</dbReference>
<dbReference type="InterPro" id="IPR005268">
    <property type="entry name" value="CHP00725"/>
</dbReference>
<accession>A0A1B7X8Z0</accession>
<dbReference type="Proteomes" id="UP000091979">
    <property type="component" value="Unassembled WGS sequence"/>
</dbReference>